<reference evidence="1 2" key="1">
    <citation type="submission" date="2022-06" db="EMBL/GenBank/DDBJ databases">
        <title>New Species of the Genus Actinoplanes, ActinopZanes ferrugineus.</title>
        <authorList>
            <person name="Ding P."/>
        </authorList>
    </citation>
    <scope>NUCLEOTIDE SEQUENCE [LARGE SCALE GENOMIC DNA]</scope>
    <source>
        <strain evidence="1 2">TRM88003</strain>
    </source>
</reference>
<dbReference type="Proteomes" id="UP001523369">
    <property type="component" value="Unassembled WGS sequence"/>
</dbReference>
<proteinExistence type="predicted"/>
<sequence length="233" mass="24711">MIALLLVGALAITGCEKTGTTALPEAREHTVTGPLQNRASARLFVPDASSRVHVVLANLPGLLYRITTPAGSGLKPRVVRRGGLVRLGLLPTGGKGPDEVRIVLNRTVRWDLRFPAGAGEQRFDLSRGRITRLDLGTAGLIELRLPEPGGTVPLTFTGSVGTLSVTAPRSTPLRLYLAGGVGSALTPWTADEQLPPATALAPAIWPTARDRYWLRVRAPVGLLSLTRAETAAR</sequence>
<accession>A0ABT1E1L3</accession>
<evidence type="ECO:0000313" key="1">
    <source>
        <dbReference type="EMBL" id="MCO8276983.1"/>
    </source>
</evidence>
<comment type="caution">
    <text evidence="1">The sequence shown here is derived from an EMBL/GenBank/DDBJ whole genome shotgun (WGS) entry which is preliminary data.</text>
</comment>
<name>A0ABT1E1L3_9ACTN</name>
<dbReference type="RefSeq" id="WP_253242997.1">
    <property type="nucleotide sequence ID" value="NZ_JAMYJR010000052.1"/>
</dbReference>
<keyword evidence="2" id="KW-1185">Reference proteome</keyword>
<dbReference type="EMBL" id="JAMYJR010000052">
    <property type="protein sequence ID" value="MCO8276983.1"/>
    <property type="molecule type" value="Genomic_DNA"/>
</dbReference>
<organism evidence="1 2">
    <name type="scientific">Paractinoplanes aksuensis</name>
    <dbReference type="NCBI Taxonomy" id="2939490"/>
    <lineage>
        <taxon>Bacteria</taxon>
        <taxon>Bacillati</taxon>
        <taxon>Actinomycetota</taxon>
        <taxon>Actinomycetes</taxon>
        <taxon>Micromonosporales</taxon>
        <taxon>Micromonosporaceae</taxon>
        <taxon>Paractinoplanes</taxon>
    </lineage>
</organism>
<evidence type="ECO:0008006" key="3">
    <source>
        <dbReference type="Google" id="ProtNLM"/>
    </source>
</evidence>
<protein>
    <recommendedName>
        <fullName evidence="3">Lipoprotein</fullName>
    </recommendedName>
</protein>
<evidence type="ECO:0000313" key="2">
    <source>
        <dbReference type="Proteomes" id="UP001523369"/>
    </source>
</evidence>
<gene>
    <name evidence="1" type="ORF">M1L60_41035</name>
</gene>